<keyword evidence="3 8" id="KW-0378">Hydrolase</keyword>
<feature type="domain" description="Alpha-L-rhamnosidase six-hairpin glycosidase" evidence="6">
    <location>
        <begin position="358"/>
        <end position="726"/>
    </location>
</feature>
<feature type="domain" description="Bacterial alpha-L-rhamnosidase N-terminal" evidence="5">
    <location>
        <begin position="83"/>
        <end position="232"/>
    </location>
</feature>
<name>A0ABM9B3Y3_9BACT</name>
<dbReference type="EC" id="3.2.1.40" evidence="2"/>
<evidence type="ECO:0000259" key="7">
    <source>
        <dbReference type="Pfam" id="PF17390"/>
    </source>
</evidence>
<evidence type="ECO:0000256" key="3">
    <source>
        <dbReference type="ARBA" id="ARBA00022801"/>
    </source>
</evidence>
<dbReference type="PANTHER" id="PTHR33307">
    <property type="entry name" value="ALPHA-RHAMNOSIDASE (EUROFUNG)"/>
    <property type="match status" value="1"/>
</dbReference>
<dbReference type="Gene3D" id="2.60.120.260">
    <property type="entry name" value="Galactose-binding domain-like"/>
    <property type="match status" value="2"/>
</dbReference>
<dbReference type="PROSITE" id="PS51257">
    <property type="entry name" value="PROKAR_LIPOPROTEIN"/>
    <property type="match status" value="1"/>
</dbReference>
<accession>A0ABM9B3Y3</accession>
<evidence type="ECO:0000259" key="5">
    <source>
        <dbReference type="Pfam" id="PF08531"/>
    </source>
</evidence>
<protein>
    <recommendedName>
        <fullName evidence="2">alpha-L-rhamnosidase</fullName>
        <ecNumber evidence="2">3.2.1.40</ecNumber>
    </recommendedName>
</protein>
<evidence type="ECO:0000259" key="6">
    <source>
        <dbReference type="Pfam" id="PF17389"/>
    </source>
</evidence>
<organism evidence="8 9">
    <name type="scientific">Neolewinella maritima</name>
    <dbReference type="NCBI Taxonomy" id="1383882"/>
    <lineage>
        <taxon>Bacteria</taxon>
        <taxon>Pseudomonadati</taxon>
        <taxon>Bacteroidota</taxon>
        <taxon>Saprospiria</taxon>
        <taxon>Saprospirales</taxon>
        <taxon>Lewinellaceae</taxon>
        <taxon>Neolewinella</taxon>
    </lineage>
</organism>
<gene>
    <name evidence="8" type="ORF">LEM8419_02763</name>
</gene>
<dbReference type="PANTHER" id="PTHR33307:SF6">
    <property type="entry name" value="ALPHA-RHAMNOSIDASE (EUROFUNG)-RELATED"/>
    <property type="match status" value="1"/>
</dbReference>
<dbReference type="Gene3D" id="1.50.10.10">
    <property type="match status" value="1"/>
</dbReference>
<dbReference type="InterPro" id="IPR008902">
    <property type="entry name" value="Rhamnosid_concanavalin"/>
</dbReference>
<evidence type="ECO:0000259" key="4">
    <source>
        <dbReference type="Pfam" id="PF05592"/>
    </source>
</evidence>
<evidence type="ECO:0000313" key="9">
    <source>
        <dbReference type="Proteomes" id="UP000837803"/>
    </source>
</evidence>
<dbReference type="InterPro" id="IPR035396">
    <property type="entry name" value="Bac_rhamnosid6H"/>
</dbReference>
<dbReference type="InterPro" id="IPR012341">
    <property type="entry name" value="6hp_glycosidase-like_sf"/>
</dbReference>
<dbReference type="GO" id="GO:0030596">
    <property type="term" value="F:alpha-L-rhamnosidase activity"/>
    <property type="evidence" value="ECO:0007669"/>
    <property type="project" value="UniProtKB-EC"/>
</dbReference>
<dbReference type="InterPro" id="IPR013737">
    <property type="entry name" value="Bac_rhamnosid_N"/>
</dbReference>
<comment type="catalytic activity">
    <reaction evidence="1">
        <text>Hydrolysis of terminal non-reducing alpha-L-rhamnose residues in alpha-L-rhamnosides.</text>
        <dbReference type="EC" id="3.2.1.40"/>
    </reaction>
</comment>
<keyword evidence="8" id="KW-0326">Glycosidase</keyword>
<dbReference type="InterPro" id="IPR016007">
    <property type="entry name" value="Alpha_rhamnosid"/>
</dbReference>
<dbReference type="Pfam" id="PF05592">
    <property type="entry name" value="Bac_rhamnosid"/>
    <property type="match status" value="1"/>
</dbReference>
<proteinExistence type="predicted"/>
<sequence>MQTVPRIIAMLFHMAAAILLLAILGSCDKEEPTDAPAILPAALREWQAEWIAFPTVDSNTVDTLILPPPAYFRKVFTIAEAPSVATVHFSALGLADVRINGTRVTGDRFLPGWTDYHQRLYYVSYDVTGLLTGGENTLEVTLADGWYAGYVGPKSLSNPLNRNLYGSQPALLLQLELTGTDDRRTTIVTDSSWQATTGPLRYADLLMGEYYDARRELAGWQSVTLRSDTLVESTPYPGNLVRSYAEITPVSVTELPDGKYLFDLGQNFAGHVRLSYDGARGDTLILRHGEMLHADGSLMTENLRFARATDTYVAGGGQEVWEPRFTYHGFRYVEVAGLKSPPTADLITGIAVSAATPMTSTFRSGDTLLNRLYKNILWTQRSNFLEVPTDSPQRDERLGWLGDAQIFSRSALYNADLHAFYGKWLADVRDAQYDFGAYANFAPRPYPDLVWYSPGWMEAGVMVPYNDYRFYGDTSILHDHYASMERYMAFQIEKSAATGYFYPEHSWTEIGPKGGFGDWLSLTDQHLAHDILASLYFAHSLRIMGEMSDALLRPDRGAYYRDILAKSMTGFIDHYVGEDGRFEIDTAAYGDGAGYFEGERGFTGHTQSGYATAIYFDLLPDSLEALAGEHLVELVLAADTLPTAGILGIRQLLPALSKIGRSDLAYAMVLSTRYPGWGFQLANGATTIWERWNSYTLDKGFNGEMNTTMNSFNHYAFGAVGQWLFAQAVGISPAAPGFEHITIRPEVSERVGRMAGSYVSIHGTIRSAWEFEDGQVTLRVSIPEHTTATVYLPDAEEEEIGPGDHVFTFTP</sequence>
<dbReference type="Pfam" id="PF17389">
    <property type="entry name" value="Bac_rhamnosid6H"/>
    <property type="match status" value="1"/>
</dbReference>
<dbReference type="InterPro" id="IPR008928">
    <property type="entry name" value="6-hairpin_glycosidase_sf"/>
</dbReference>
<keyword evidence="9" id="KW-1185">Reference proteome</keyword>
<dbReference type="EMBL" id="CAKLPZ010000003">
    <property type="protein sequence ID" value="CAH1001855.1"/>
    <property type="molecule type" value="Genomic_DNA"/>
</dbReference>
<feature type="domain" description="Alpha-L-rhamnosidase C-terminal" evidence="7">
    <location>
        <begin position="730"/>
        <end position="801"/>
    </location>
</feature>
<reference evidence="8" key="1">
    <citation type="submission" date="2021-12" db="EMBL/GenBank/DDBJ databases">
        <authorList>
            <person name="Rodrigo-Torres L."/>
            <person name="Arahal R. D."/>
            <person name="Lucena T."/>
        </authorList>
    </citation>
    <scope>NUCLEOTIDE SEQUENCE</scope>
    <source>
        <strain evidence="8">CECT 8419</strain>
    </source>
</reference>
<comment type="caution">
    <text evidence="8">The sequence shown here is derived from an EMBL/GenBank/DDBJ whole genome shotgun (WGS) entry which is preliminary data.</text>
</comment>
<evidence type="ECO:0000313" key="8">
    <source>
        <dbReference type="EMBL" id="CAH1001855.1"/>
    </source>
</evidence>
<evidence type="ECO:0000256" key="1">
    <source>
        <dbReference type="ARBA" id="ARBA00001445"/>
    </source>
</evidence>
<dbReference type="Proteomes" id="UP000837803">
    <property type="component" value="Unassembled WGS sequence"/>
</dbReference>
<dbReference type="Pfam" id="PF17390">
    <property type="entry name" value="Bac_rhamnosid_C"/>
    <property type="match status" value="1"/>
</dbReference>
<dbReference type="Gene3D" id="2.60.420.10">
    <property type="entry name" value="Maltose phosphorylase, domain 3"/>
    <property type="match status" value="1"/>
</dbReference>
<dbReference type="SUPFAM" id="SSF48208">
    <property type="entry name" value="Six-hairpin glycosidases"/>
    <property type="match status" value="1"/>
</dbReference>
<dbReference type="PIRSF" id="PIRSF010631">
    <property type="entry name" value="A-rhamnsds"/>
    <property type="match status" value="1"/>
</dbReference>
<evidence type="ECO:0000256" key="2">
    <source>
        <dbReference type="ARBA" id="ARBA00012652"/>
    </source>
</evidence>
<dbReference type="Pfam" id="PF08531">
    <property type="entry name" value="Bac_rhamnosid_N"/>
    <property type="match status" value="1"/>
</dbReference>
<feature type="domain" description="Alpha-L-rhamnosidase concanavalin-like" evidence="4">
    <location>
        <begin position="254"/>
        <end position="352"/>
    </location>
</feature>
<dbReference type="InterPro" id="IPR035398">
    <property type="entry name" value="Bac_rhamnosid_C"/>
</dbReference>